<protein>
    <submittedName>
        <fullName evidence="1">ORF 171 protein</fullName>
    </submittedName>
</protein>
<organism evidence="1">
    <name type="scientific">Saccharomyces cerevisiae</name>
    <name type="common">Baker's yeast</name>
    <dbReference type="NCBI Taxonomy" id="4932"/>
    <lineage>
        <taxon>Eukaryota</taxon>
        <taxon>Fungi</taxon>
        <taxon>Dikarya</taxon>
        <taxon>Ascomycota</taxon>
        <taxon>Saccharomycotina</taxon>
        <taxon>Saccharomycetes</taxon>
        <taxon>Saccharomycetales</taxon>
        <taxon>Saccharomycetaceae</taxon>
        <taxon>Saccharomyces</taxon>
    </lineage>
</organism>
<name>A2NY34_YEASX</name>
<proteinExistence type="predicted"/>
<sequence>MPLLLNCILELRFELRLEFLDSIGVSFRPELSYFIRVLSSNSTCLDGFGLTYPILSKNSISSFFSGEIGKYSFTEVTDSSLSLSSSSESTTLCFVKGFSKVLLINALSHCNRSFFLTSVFKSSLLSCSSLSTLGFIKSSGLMNSNGTTNAGIAKCFIKKNGSFTFPFLNLI</sequence>
<evidence type="ECO:0000313" key="1">
    <source>
        <dbReference type="EMBL" id="CAA61188.1"/>
    </source>
</evidence>
<reference evidence="1" key="1">
    <citation type="journal article" date="1996" name="Yeast">
        <title>Sequence analysis of the 43 kb CRM1-YLM9-PET54-DIE2-SMI1-PHO81-YHB4-PFK1 region from the right arm of Saccharomyces cerevisiae chromosome VII.</title>
        <authorList>
            <person name="van der Aart Q.J."/>
            <person name="Kleine K."/>
            <person name="Steensma H.Y."/>
        </authorList>
    </citation>
    <scope>NUCLEOTIDE SEQUENCE</scope>
    <source>
        <strain evidence="1">S288C</strain>
    </source>
</reference>
<accession>A2NY34</accession>
<dbReference type="AlphaFoldDB" id="A2NY34"/>
<dbReference type="EMBL" id="X87941">
    <property type="protein sequence ID" value="CAA61188.1"/>
    <property type="molecule type" value="Genomic_DNA"/>
</dbReference>
<gene>
    <name evidence="1" type="primary">ORF 171</name>
</gene>